<evidence type="ECO:0000256" key="1">
    <source>
        <dbReference type="SAM" id="Phobius"/>
    </source>
</evidence>
<dbReference type="Proteomes" id="UP000276133">
    <property type="component" value="Unassembled WGS sequence"/>
</dbReference>
<reference evidence="2 3" key="1">
    <citation type="journal article" date="2018" name="Sci. Rep.">
        <title>Genomic signatures of local adaptation to the degree of environmental predictability in rotifers.</title>
        <authorList>
            <person name="Franch-Gras L."/>
            <person name="Hahn C."/>
            <person name="Garcia-Roger E.M."/>
            <person name="Carmona M.J."/>
            <person name="Serra M."/>
            <person name="Gomez A."/>
        </authorList>
    </citation>
    <scope>NUCLEOTIDE SEQUENCE [LARGE SCALE GENOMIC DNA]</scope>
    <source>
        <strain evidence="2">HYR1</strain>
    </source>
</reference>
<dbReference type="EMBL" id="REGN01013385">
    <property type="protein sequence ID" value="RMZ93993.1"/>
    <property type="molecule type" value="Genomic_DNA"/>
</dbReference>
<organism evidence="2 3">
    <name type="scientific">Brachionus plicatilis</name>
    <name type="common">Marine rotifer</name>
    <name type="synonym">Brachionus muelleri</name>
    <dbReference type="NCBI Taxonomy" id="10195"/>
    <lineage>
        <taxon>Eukaryota</taxon>
        <taxon>Metazoa</taxon>
        <taxon>Spiralia</taxon>
        <taxon>Gnathifera</taxon>
        <taxon>Rotifera</taxon>
        <taxon>Eurotatoria</taxon>
        <taxon>Monogononta</taxon>
        <taxon>Pseudotrocha</taxon>
        <taxon>Ploima</taxon>
        <taxon>Brachionidae</taxon>
        <taxon>Brachionus</taxon>
    </lineage>
</organism>
<comment type="caution">
    <text evidence="2">The sequence shown here is derived from an EMBL/GenBank/DDBJ whole genome shotgun (WGS) entry which is preliminary data.</text>
</comment>
<sequence>MDKNCIEVPVNIQRFFCVIWSVGKIEMILCAFILVVCEWKVFVAILYFCCSLYSFNSKMLPIASHKTQDT</sequence>
<dbReference type="AlphaFoldDB" id="A0A3M7P4P2"/>
<keyword evidence="3" id="KW-1185">Reference proteome</keyword>
<proteinExistence type="predicted"/>
<accession>A0A3M7P4P2</accession>
<keyword evidence="1" id="KW-0812">Transmembrane</keyword>
<keyword evidence="1" id="KW-0472">Membrane</keyword>
<name>A0A3M7P4P2_BRAPC</name>
<keyword evidence="1" id="KW-1133">Transmembrane helix</keyword>
<feature type="transmembrane region" description="Helical" evidence="1">
    <location>
        <begin position="25"/>
        <end position="49"/>
    </location>
</feature>
<evidence type="ECO:0000313" key="3">
    <source>
        <dbReference type="Proteomes" id="UP000276133"/>
    </source>
</evidence>
<gene>
    <name evidence="2" type="ORF">BpHYR1_020980</name>
</gene>
<evidence type="ECO:0000313" key="2">
    <source>
        <dbReference type="EMBL" id="RMZ93993.1"/>
    </source>
</evidence>
<protein>
    <submittedName>
        <fullName evidence="2">Uncharacterized protein</fullName>
    </submittedName>
</protein>